<dbReference type="AlphaFoldDB" id="A0A147K458"/>
<feature type="compositionally biased region" description="Basic and acidic residues" evidence="1">
    <location>
        <begin position="19"/>
        <end position="54"/>
    </location>
</feature>
<organism evidence="2 3">
    <name type="scientific">Bacillus coahuilensis p1.1.43</name>
    <dbReference type="NCBI Taxonomy" id="1150625"/>
    <lineage>
        <taxon>Bacteria</taxon>
        <taxon>Bacillati</taxon>
        <taxon>Bacillota</taxon>
        <taxon>Bacilli</taxon>
        <taxon>Bacillales</taxon>
        <taxon>Bacillaceae</taxon>
        <taxon>Bacillus</taxon>
    </lineage>
</organism>
<name>A0A147K458_9BACI</name>
<feature type="non-terminal residue" evidence="2">
    <location>
        <position position="60"/>
    </location>
</feature>
<comment type="caution">
    <text evidence="2">The sequence shown here is derived from an EMBL/GenBank/DDBJ whole genome shotgun (WGS) entry which is preliminary data.</text>
</comment>
<keyword evidence="3" id="KW-1185">Reference proteome</keyword>
<reference evidence="2 3" key="1">
    <citation type="journal article" date="2016" name="Front. Microbiol.">
        <title>Microevolution Analysis of Bacillus coahuilensis Unveils Differences in Phosphorus Acquisition Strategies and Their Regulation.</title>
        <authorList>
            <person name="Gomez-Lunar Z."/>
            <person name="Hernandez-Gonzalez I."/>
            <person name="Rodriguez-Torres M.D."/>
            <person name="Souza V."/>
            <person name="Olmedo-Alvarez G."/>
        </authorList>
    </citation>
    <scope>NUCLEOTIDE SEQUENCE [LARGE SCALE GENOMIC DNA]</scope>
    <source>
        <strain evidence="3">p1.1.43</strain>
    </source>
</reference>
<dbReference type="EMBL" id="LDYG01000055">
    <property type="protein sequence ID" value="KUP04073.1"/>
    <property type="molecule type" value="Genomic_DNA"/>
</dbReference>
<dbReference type="PATRIC" id="fig|1150625.3.peg.3488"/>
<evidence type="ECO:0000256" key="1">
    <source>
        <dbReference type="SAM" id="MobiDB-lite"/>
    </source>
</evidence>
<accession>A0A147K458</accession>
<feature type="region of interest" description="Disordered" evidence="1">
    <location>
        <begin position="1"/>
        <end position="60"/>
    </location>
</feature>
<gene>
    <name evidence="2" type="ORF">Q75_16605</name>
</gene>
<protein>
    <submittedName>
        <fullName evidence="2">Uncharacterized protein</fullName>
    </submittedName>
</protein>
<proteinExistence type="predicted"/>
<evidence type="ECO:0000313" key="3">
    <source>
        <dbReference type="Proteomes" id="UP000074108"/>
    </source>
</evidence>
<evidence type="ECO:0000313" key="2">
    <source>
        <dbReference type="EMBL" id="KUP04073.1"/>
    </source>
</evidence>
<dbReference type="Proteomes" id="UP000074108">
    <property type="component" value="Unassembled WGS sequence"/>
</dbReference>
<sequence length="60" mass="6824">MREPGAVQKRGRGSKKSPARAERGVEKRERKQEERRASPARCRKGEKEGRRAPREPGAVQ</sequence>
<feature type="compositionally biased region" description="Basic residues" evidence="1">
    <location>
        <begin position="9"/>
        <end position="18"/>
    </location>
</feature>